<proteinExistence type="inferred from homology"/>
<feature type="binding site" evidence="9">
    <location>
        <position position="125"/>
    </location>
    <ligand>
        <name>1-deoxy-D-xylulose 5-phosphate</name>
        <dbReference type="ChEBI" id="CHEBI:57792"/>
    </ligand>
</feature>
<dbReference type="UniPathway" id="UPA00056">
    <property type="reaction ID" value="UER00092"/>
</dbReference>
<dbReference type="Pfam" id="PF02670">
    <property type="entry name" value="DXP_reductoisom"/>
    <property type="match status" value="1"/>
</dbReference>
<evidence type="ECO:0000256" key="3">
    <source>
        <dbReference type="ARBA" id="ARBA00022723"/>
    </source>
</evidence>
<feature type="binding site" evidence="9">
    <location>
        <position position="199"/>
    </location>
    <ligand>
        <name>1-deoxy-D-xylulose 5-phosphate</name>
        <dbReference type="ChEBI" id="CHEBI:57792"/>
    </ligand>
</feature>
<feature type="binding site" evidence="9">
    <location>
        <position position="17"/>
    </location>
    <ligand>
        <name>NADPH</name>
        <dbReference type="ChEBI" id="CHEBI:57783"/>
    </ligand>
</feature>
<dbReference type="GO" id="GO:0070402">
    <property type="term" value="F:NADPH binding"/>
    <property type="evidence" value="ECO:0007669"/>
    <property type="project" value="InterPro"/>
</dbReference>
<keyword evidence="6 9" id="KW-0464">Manganese</keyword>
<dbReference type="InterPro" id="IPR013644">
    <property type="entry name" value="DXP_reductoisomerase_C"/>
</dbReference>
<evidence type="ECO:0000256" key="4">
    <source>
        <dbReference type="ARBA" id="ARBA00022857"/>
    </source>
</evidence>
<evidence type="ECO:0000256" key="5">
    <source>
        <dbReference type="ARBA" id="ARBA00023002"/>
    </source>
</evidence>
<organism evidence="13 14">
    <name type="scientific">PS1 clade bacterium</name>
    <dbReference type="NCBI Taxonomy" id="2175152"/>
    <lineage>
        <taxon>Bacteria</taxon>
        <taxon>Pseudomonadati</taxon>
        <taxon>Pseudomonadota</taxon>
        <taxon>Alphaproteobacteria</taxon>
        <taxon>PS1 clade</taxon>
    </lineage>
</organism>
<dbReference type="Gene3D" id="3.40.50.720">
    <property type="entry name" value="NAD(P)-binding Rossmann-like Domain"/>
    <property type="match status" value="1"/>
</dbReference>
<evidence type="ECO:0000256" key="2">
    <source>
        <dbReference type="ARBA" id="ARBA00006825"/>
    </source>
</evidence>
<dbReference type="EC" id="1.1.1.267" evidence="9"/>
<dbReference type="SUPFAM" id="SSF51735">
    <property type="entry name" value="NAD(P)-binding Rossmann-fold domains"/>
    <property type="match status" value="1"/>
</dbReference>
<feature type="binding site" evidence="9">
    <location>
        <position position="150"/>
    </location>
    <ligand>
        <name>Mn(2+)</name>
        <dbReference type="ChEBI" id="CHEBI:29035"/>
    </ligand>
</feature>
<gene>
    <name evidence="9" type="primary">dxr</name>
    <name evidence="13" type="ORF">DBW71_06515</name>
</gene>
<evidence type="ECO:0000259" key="11">
    <source>
        <dbReference type="Pfam" id="PF08436"/>
    </source>
</evidence>
<comment type="caution">
    <text evidence="9">Lacks conserved residue(s) required for the propagation of feature annotation.</text>
</comment>
<dbReference type="InterPro" id="IPR003821">
    <property type="entry name" value="DXP_reductoisomerase"/>
</dbReference>
<feature type="binding site" evidence="9">
    <location>
        <position position="205"/>
    </location>
    <ligand>
        <name>NADPH</name>
        <dbReference type="ChEBI" id="CHEBI:57783"/>
    </ligand>
</feature>
<evidence type="ECO:0000256" key="7">
    <source>
        <dbReference type="ARBA" id="ARBA00023229"/>
    </source>
</evidence>
<feature type="binding site" evidence="9">
    <location>
        <position position="176"/>
    </location>
    <ligand>
        <name>1-deoxy-D-xylulose 5-phosphate</name>
        <dbReference type="ChEBI" id="CHEBI:57792"/>
    </ligand>
</feature>
<feature type="binding site" evidence="9">
    <location>
        <position position="39"/>
    </location>
    <ligand>
        <name>NADPH</name>
        <dbReference type="ChEBI" id="CHEBI:57783"/>
    </ligand>
</feature>
<dbReference type="GO" id="GO:0016853">
    <property type="term" value="F:isomerase activity"/>
    <property type="evidence" value="ECO:0007669"/>
    <property type="project" value="UniProtKB-KW"/>
</dbReference>
<dbReference type="SUPFAM" id="SSF69055">
    <property type="entry name" value="1-deoxy-D-xylulose-5-phosphate reductoisomerase, C-terminal domain"/>
    <property type="match status" value="1"/>
</dbReference>
<evidence type="ECO:0000256" key="8">
    <source>
        <dbReference type="ARBA" id="ARBA00048543"/>
    </source>
</evidence>
<feature type="binding site" evidence="9">
    <location>
        <position position="212"/>
    </location>
    <ligand>
        <name>1-deoxy-D-xylulose 5-phosphate</name>
        <dbReference type="ChEBI" id="CHEBI:57792"/>
    </ligand>
</feature>
<dbReference type="SUPFAM" id="SSF55347">
    <property type="entry name" value="Glyceraldehyde-3-phosphate dehydrogenase-like, C-terminal domain"/>
    <property type="match status" value="1"/>
</dbReference>
<dbReference type="GO" id="GO:0051484">
    <property type="term" value="P:isopentenyl diphosphate biosynthetic process, methylerythritol 4-phosphate pathway involved in terpenoid biosynthetic process"/>
    <property type="evidence" value="ECO:0007669"/>
    <property type="project" value="TreeGrafter"/>
</dbReference>
<feature type="binding site" evidence="9">
    <location>
        <position position="217"/>
    </location>
    <ligand>
        <name>1-deoxy-D-xylulose 5-phosphate</name>
        <dbReference type="ChEBI" id="CHEBI:57792"/>
    </ligand>
</feature>
<dbReference type="Pfam" id="PF13288">
    <property type="entry name" value="DXPR_C"/>
    <property type="match status" value="1"/>
</dbReference>
<reference evidence="13 14" key="1">
    <citation type="journal article" date="2018" name="Microbiome">
        <title>Fine metagenomic profile of the Mediterranean stratified and mixed water columns revealed by assembly and recruitment.</title>
        <authorList>
            <person name="Haro-Moreno J.M."/>
            <person name="Lopez-Perez M."/>
            <person name="De La Torre J.R."/>
            <person name="Picazo A."/>
            <person name="Camacho A."/>
            <person name="Rodriguez-Valera F."/>
        </authorList>
    </citation>
    <scope>NUCLEOTIDE SEQUENCE [LARGE SCALE GENOMIC DNA]</scope>
    <source>
        <strain evidence="13">MED-G57</strain>
    </source>
</reference>
<feature type="domain" description="1-deoxy-D-xylulose 5-phosphate reductoisomerase C-terminal" evidence="11">
    <location>
        <begin position="146"/>
        <end position="229"/>
    </location>
</feature>
<feature type="binding site" evidence="9">
    <location>
        <position position="126"/>
    </location>
    <ligand>
        <name>NADPH</name>
        <dbReference type="ChEBI" id="CHEBI:57783"/>
    </ligand>
</feature>
<dbReference type="PANTHER" id="PTHR30525:SF0">
    <property type="entry name" value="1-DEOXY-D-XYLULOSE 5-PHOSPHATE REDUCTOISOMERASE, CHLOROPLASTIC"/>
    <property type="match status" value="1"/>
</dbReference>
<protein>
    <recommendedName>
        <fullName evidence="9">1-deoxy-D-xylulose 5-phosphate reductoisomerase</fullName>
        <shortName evidence="9">DXP reductoisomerase</shortName>
        <ecNumber evidence="9">1.1.1.267</ecNumber>
    </recommendedName>
    <alternativeName>
        <fullName evidence="9">1-deoxyxylulose-5-phosphate reductoisomerase</fullName>
    </alternativeName>
    <alternativeName>
        <fullName evidence="9">2-C-methyl-D-erythritol 4-phosphate synthase</fullName>
    </alternativeName>
</protein>
<dbReference type="InterPro" id="IPR036169">
    <property type="entry name" value="DXPR_C_sf"/>
</dbReference>
<accession>A0A368DIH0</accession>
<dbReference type="Gene3D" id="1.10.1740.10">
    <property type="match status" value="1"/>
</dbReference>
<feature type="binding site" evidence="9">
    <location>
        <position position="41"/>
    </location>
    <ligand>
        <name>NADPH</name>
        <dbReference type="ChEBI" id="CHEBI:57783"/>
    </ligand>
</feature>
<comment type="similarity">
    <text evidence="2 9">Belongs to the DXR family.</text>
</comment>
<keyword evidence="13" id="KW-0413">Isomerase</keyword>
<keyword evidence="9" id="KW-0460">Magnesium</keyword>
<dbReference type="PIRSF" id="PIRSF006205">
    <property type="entry name" value="Dxp_reductismrs"/>
    <property type="match status" value="1"/>
</dbReference>
<keyword evidence="7 9" id="KW-0414">Isoprene biosynthesis</keyword>
<feature type="domain" description="DXP reductoisomerase C-terminal" evidence="12">
    <location>
        <begin position="261"/>
        <end position="379"/>
    </location>
</feature>
<feature type="binding site" evidence="9">
    <location>
        <position position="152"/>
    </location>
    <ligand>
        <name>1-deoxy-D-xylulose 5-phosphate</name>
        <dbReference type="ChEBI" id="CHEBI:57792"/>
    </ligand>
</feature>
<evidence type="ECO:0000313" key="14">
    <source>
        <dbReference type="Proteomes" id="UP000253570"/>
    </source>
</evidence>
<evidence type="ECO:0000256" key="1">
    <source>
        <dbReference type="ARBA" id="ARBA00005094"/>
    </source>
</evidence>
<feature type="binding site" evidence="9">
    <location>
        <position position="16"/>
    </location>
    <ligand>
        <name>NADPH</name>
        <dbReference type="ChEBI" id="CHEBI:57783"/>
    </ligand>
</feature>
<evidence type="ECO:0000256" key="6">
    <source>
        <dbReference type="ARBA" id="ARBA00023211"/>
    </source>
</evidence>
<dbReference type="AlphaFoldDB" id="A0A368DIH0"/>
<keyword evidence="5 9" id="KW-0560">Oxidoreductase</keyword>
<comment type="catalytic activity">
    <reaction evidence="8">
        <text>2-C-methyl-D-erythritol 4-phosphate + NADP(+) = 1-deoxy-D-xylulose 5-phosphate + NADPH + H(+)</text>
        <dbReference type="Rhea" id="RHEA:13717"/>
        <dbReference type="ChEBI" id="CHEBI:15378"/>
        <dbReference type="ChEBI" id="CHEBI:57783"/>
        <dbReference type="ChEBI" id="CHEBI:57792"/>
        <dbReference type="ChEBI" id="CHEBI:58262"/>
        <dbReference type="ChEBI" id="CHEBI:58349"/>
        <dbReference type="EC" id="1.1.1.267"/>
    </reaction>
    <physiologicalReaction direction="right-to-left" evidence="8">
        <dbReference type="Rhea" id="RHEA:13719"/>
    </physiologicalReaction>
</comment>
<name>A0A368DIH0_9PROT</name>
<dbReference type="EMBL" id="QOQD01000024">
    <property type="protein sequence ID" value="RCL71627.1"/>
    <property type="molecule type" value="Genomic_DNA"/>
</dbReference>
<comment type="function">
    <text evidence="9">Catalyzes the NADPH-dependent rearrangement and reduction of 1-deoxy-D-xylulose-5-phosphate (DXP) to 2-C-methyl-D-erythritol 4-phosphate (MEP).</text>
</comment>
<feature type="binding site" evidence="9">
    <location>
        <position position="124"/>
    </location>
    <ligand>
        <name>NADPH</name>
        <dbReference type="ChEBI" id="CHEBI:57783"/>
    </ligand>
</feature>
<feature type="binding site" evidence="9">
    <location>
        <position position="152"/>
    </location>
    <ligand>
        <name>Mn(2+)</name>
        <dbReference type="ChEBI" id="CHEBI:29035"/>
    </ligand>
</feature>
<evidence type="ECO:0000256" key="9">
    <source>
        <dbReference type="HAMAP-Rule" id="MF_00183"/>
    </source>
</evidence>
<dbReference type="InterPro" id="IPR013512">
    <property type="entry name" value="DXP_reductoisomerase_N"/>
</dbReference>
<comment type="pathway">
    <text evidence="1 9">Isoprenoid biosynthesis; isopentenyl diphosphate biosynthesis via DXP pathway; isopentenyl diphosphate from 1-deoxy-D-xylulose 5-phosphate: step 1/6.</text>
</comment>
<feature type="binding site" evidence="9">
    <location>
        <position position="14"/>
    </location>
    <ligand>
        <name>NADPH</name>
        <dbReference type="ChEBI" id="CHEBI:57783"/>
    </ligand>
</feature>
<feature type="binding site" evidence="9">
    <location>
        <position position="15"/>
    </location>
    <ligand>
        <name>NADPH</name>
        <dbReference type="ChEBI" id="CHEBI:57783"/>
    </ligand>
</feature>
<evidence type="ECO:0000259" key="12">
    <source>
        <dbReference type="Pfam" id="PF13288"/>
    </source>
</evidence>
<comment type="cofactor">
    <cofactor evidence="9">
        <name>Mg(2+)</name>
        <dbReference type="ChEBI" id="CHEBI:18420"/>
    </cofactor>
    <cofactor evidence="9">
        <name>Mn(2+)</name>
        <dbReference type="ChEBI" id="CHEBI:29035"/>
    </cofactor>
</comment>
<keyword evidence="4 9" id="KW-0521">NADP</keyword>
<dbReference type="Proteomes" id="UP000253570">
    <property type="component" value="Unassembled WGS sequence"/>
</dbReference>
<dbReference type="GO" id="GO:0030604">
    <property type="term" value="F:1-deoxy-D-xylulose-5-phosphate reductoisomerase activity"/>
    <property type="evidence" value="ECO:0007669"/>
    <property type="project" value="UniProtKB-UniRule"/>
</dbReference>
<dbReference type="PANTHER" id="PTHR30525">
    <property type="entry name" value="1-DEOXY-D-XYLULOSE 5-PHOSPHATE REDUCTOISOMERASE"/>
    <property type="match status" value="1"/>
</dbReference>
<dbReference type="InterPro" id="IPR036291">
    <property type="entry name" value="NAD(P)-bd_dom_sf"/>
</dbReference>
<dbReference type="InterPro" id="IPR026877">
    <property type="entry name" value="DXPR_C"/>
</dbReference>
<dbReference type="HAMAP" id="MF_00183">
    <property type="entry name" value="DXP_reductoisom"/>
    <property type="match status" value="1"/>
</dbReference>
<keyword evidence="3 9" id="KW-0479">Metal-binding</keyword>
<dbReference type="Pfam" id="PF08436">
    <property type="entry name" value="DXP_redisom_C"/>
    <property type="match status" value="1"/>
</dbReference>
<evidence type="ECO:0000259" key="10">
    <source>
        <dbReference type="Pfam" id="PF02670"/>
    </source>
</evidence>
<feature type="binding site" evidence="9">
    <location>
        <position position="221"/>
    </location>
    <ligand>
        <name>Mn(2+)</name>
        <dbReference type="ChEBI" id="CHEBI:29035"/>
    </ligand>
</feature>
<comment type="caution">
    <text evidence="13">The sequence shown here is derived from an EMBL/GenBank/DDBJ whole genome shotgun (WGS) entry which is preliminary data.</text>
</comment>
<feature type="binding site" evidence="9">
    <location>
        <position position="151"/>
    </location>
    <ligand>
        <name>1-deoxy-D-xylulose 5-phosphate</name>
        <dbReference type="ChEBI" id="CHEBI:57792"/>
    </ligand>
</feature>
<dbReference type="NCBIfam" id="TIGR00243">
    <property type="entry name" value="Dxr"/>
    <property type="match status" value="1"/>
</dbReference>
<dbReference type="GO" id="GO:0030145">
    <property type="term" value="F:manganese ion binding"/>
    <property type="evidence" value="ECO:0007669"/>
    <property type="project" value="TreeGrafter"/>
</dbReference>
<sequence length="392" mass="42972">MKNYKKELSILGSTGSIGRNALAIPSICDDLSIHALIAGENINLLTEQSLSFRPKYVVISNKEKYTELKSNLFGTGVKVKSGHEDIIDVISKTTDIVLSAISGSAGIEPTFTALNNSEKLAIANKESIVTCGHLLFNKNINTKTEIIPVDSEHNAIFNLLKKTEQNNLKKIILTASGGPFLNTAPEQLKNVTVEDALKHPTWNMGKKITIDSATMINKGLEVIEASYLFGIDHSKISVIVHPESIIHGMVSLNDGTTNALLAIPDMRIPIANALFGADENAREFINIDLSEIGRLTFSKPDNTRFPALEMARDALNIGTQALIAYNAVSEVAVQNFILKKISFSDINNIIKKSLLYAKTLKNMDVSNLYNILSLDEHFRCYASDIIKEIMVA</sequence>
<evidence type="ECO:0000313" key="13">
    <source>
        <dbReference type="EMBL" id="RCL71627.1"/>
    </source>
</evidence>
<feature type="domain" description="1-deoxy-D-xylulose 5-phosphate reductoisomerase N-terminal" evidence="10">
    <location>
        <begin position="8"/>
        <end position="132"/>
    </location>
</feature>
<feature type="binding site" evidence="9">
    <location>
        <position position="221"/>
    </location>
    <ligand>
        <name>1-deoxy-D-xylulose 5-phosphate</name>
        <dbReference type="ChEBI" id="CHEBI:57792"/>
    </ligand>
</feature>
<dbReference type="FunFam" id="3.40.50.720:FF:000045">
    <property type="entry name" value="1-deoxy-D-xylulose 5-phosphate reductoisomerase"/>
    <property type="match status" value="1"/>
</dbReference>
<feature type="binding site" evidence="9">
    <location>
        <position position="218"/>
    </location>
    <ligand>
        <name>1-deoxy-D-xylulose 5-phosphate</name>
        <dbReference type="ChEBI" id="CHEBI:57792"/>
    </ligand>
</feature>